<accession>A0A212CMY5</accession>
<protein>
    <submittedName>
        <fullName evidence="1">Uncharacterized protein</fullName>
    </submittedName>
</protein>
<evidence type="ECO:0000313" key="2">
    <source>
        <dbReference type="Proteomes" id="UP000242450"/>
    </source>
</evidence>
<name>A0A212CMY5_CEREH</name>
<reference evidence="1 2" key="1">
    <citation type="journal article" date="2018" name="Mol. Genet. Genomics">
        <title>The red deer Cervus elaphus genome CerEla1.0: sequencing, annotating, genes, and chromosomes.</title>
        <authorList>
            <person name="Bana N.A."/>
            <person name="Nyiri A."/>
            <person name="Nagy J."/>
            <person name="Frank K."/>
            <person name="Nagy T."/>
            <person name="Steger V."/>
            <person name="Schiller M."/>
            <person name="Lakatos P."/>
            <person name="Sugar L."/>
            <person name="Horn P."/>
            <person name="Barta E."/>
            <person name="Orosz L."/>
        </authorList>
    </citation>
    <scope>NUCLEOTIDE SEQUENCE [LARGE SCALE GENOMIC DNA]</scope>
    <source>
        <strain evidence="1">Hungarian</strain>
    </source>
</reference>
<comment type="caution">
    <text evidence="1">The sequence shown here is derived from an EMBL/GenBank/DDBJ whole genome shotgun (WGS) entry which is preliminary data.</text>
</comment>
<dbReference type="Gene3D" id="3.90.190.10">
    <property type="entry name" value="Protein tyrosine phosphatase superfamily"/>
    <property type="match status" value="1"/>
</dbReference>
<dbReference type="EMBL" id="MKHE01000016">
    <property type="protein sequence ID" value="OWK07388.1"/>
    <property type="molecule type" value="Genomic_DNA"/>
</dbReference>
<evidence type="ECO:0000313" key="1">
    <source>
        <dbReference type="EMBL" id="OWK07388.1"/>
    </source>
</evidence>
<dbReference type="InterPro" id="IPR029021">
    <property type="entry name" value="Prot-tyrosine_phosphatase-like"/>
</dbReference>
<organism evidence="1 2">
    <name type="scientific">Cervus elaphus hippelaphus</name>
    <name type="common">European red deer</name>
    <dbReference type="NCBI Taxonomy" id="46360"/>
    <lineage>
        <taxon>Eukaryota</taxon>
        <taxon>Metazoa</taxon>
        <taxon>Chordata</taxon>
        <taxon>Craniata</taxon>
        <taxon>Vertebrata</taxon>
        <taxon>Euteleostomi</taxon>
        <taxon>Mammalia</taxon>
        <taxon>Eutheria</taxon>
        <taxon>Laurasiatheria</taxon>
        <taxon>Artiodactyla</taxon>
        <taxon>Ruminantia</taxon>
        <taxon>Pecora</taxon>
        <taxon>Cervidae</taxon>
        <taxon>Cervinae</taxon>
        <taxon>Cervus</taxon>
    </lineage>
</organism>
<gene>
    <name evidence="1" type="ORF">Celaphus_00017056</name>
</gene>
<feature type="non-terminal residue" evidence="1">
    <location>
        <position position="1"/>
    </location>
</feature>
<dbReference type="AlphaFoldDB" id="A0A212CMY5"/>
<sequence>TRLKLREPSIDRVGTSAHISYQPAFEQGSPIRVLLFLNLGNGYHVSKCVILTNLHFTAPLNISYRCPRPAQPIYMTKGSLQKTVPSLTLALTFQEAIGFTECQGKEGKALVHRETGLPNSPTICKVNLTKTKQFRLKEALRRGGVTASSLGSSQLLHYGSEILPSEPPPVPSCGGEAVSSSFTAVSPSLSPDAQGSCCTCPS</sequence>
<keyword evidence="2" id="KW-1185">Reference proteome</keyword>
<dbReference type="Proteomes" id="UP000242450">
    <property type="component" value="Chromosome 16"/>
</dbReference>
<proteinExistence type="predicted"/>